<name>M4QPS9_9CAUD</name>
<protein>
    <submittedName>
        <fullName evidence="2">Sulfotransferase</fullName>
    </submittedName>
</protein>
<dbReference type="SUPFAM" id="SSF52540">
    <property type="entry name" value="P-loop containing nucleoside triphosphate hydrolases"/>
    <property type="match status" value="1"/>
</dbReference>
<evidence type="ECO:0000259" key="1">
    <source>
        <dbReference type="Pfam" id="PF00685"/>
    </source>
</evidence>
<dbReference type="KEGG" id="vg:15011202"/>
<organism evidence="2 3">
    <name type="scientific">Synechococcus phage S-SKS1</name>
    <dbReference type="NCBI Taxonomy" id="754042"/>
    <lineage>
        <taxon>Viruses</taxon>
        <taxon>Duplodnaviria</taxon>
        <taxon>Heunggongvirae</taxon>
        <taxon>Uroviricota</taxon>
        <taxon>Caudoviricetes</taxon>
        <taxon>Llyrvirus</taxon>
        <taxon>Llyrvirus SSKS1</taxon>
    </lineage>
</organism>
<dbReference type="GO" id="GO:0008146">
    <property type="term" value="F:sulfotransferase activity"/>
    <property type="evidence" value="ECO:0007669"/>
    <property type="project" value="InterPro"/>
</dbReference>
<dbReference type="InterPro" id="IPR027417">
    <property type="entry name" value="P-loop_NTPase"/>
</dbReference>
<dbReference type="GeneID" id="15011202"/>
<dbReference type="EMBL" id="HQ633071">
    <property type="protein sequence ID" value="AGH31791.1"/>
    <property type="molecule type" value="Genomic_DNA"/>
</dbReference>
<evidence type="ECO:0000313" key="2">
    <source>
        <dbReference type="EMBL" id="AGH31791.1"/>
    </source>
</evidence>
<dbReference type="RefSeq" id="YP_007674643.1">
    <property type="nucleotide sequence ID" value="NC_020851.1"/>
</dbReference>
<dbReference type="Proteomes" id="UP000201252">
    <property type="component" value="Segment"/>
</dbReference>
<sequence>MKQFYFMSGLPRSGSTLLTALLNQNPEIHASTNSPLLDTIHYTEEYLLYNSEQYKATPNPEGAYKVLSSIPYNYYFNTSQNIIIDKSRGWVNQIQHIQDYITTEPKIICPVRNIQDILSSFLNLIYKSNTTSFIDEGLMRNDIEISNDNRSDYLMSPEGIIGQSYNALLECFRKGNNQYLLLIDYDDLVRNPQQELNRIYEFIGLSSYCHSFENVSTKQDENDNVYKLENMHNVRDTVEKIHRDNTKYLSENIMNKYNHMEFWKKQRTQRYSVFGL</sequence>
<proteinExistence type="predicted"/>
<keyword evidence="2" id="KW-0808">Transferase</keyword>
<dbReference type="Gene3D" id="3.40.50.300">
    <property type="entry name" value="P-loop containing nucleotide triphosphate hydrolases"/>
    <property type="match status" value="1"/>
</dbReference>
<accession>M4QPS9</accession>
<evidence type="ECO:0000313" key="3">
    <source>
        <dbReference type="Proteomes" id="UP000201252"/>
    </source>
</evidence>
<gene>
    <name evidence="2" type="ORF">SWZG_00288</name>
</gene>
<dbReference type="InterPro" id="IPR000863">
    <property type="entry name" value="Sulfotransferase_dom"/>
</dbReference>
<reference evidence="2 3" key="1">
    <citation type="submission" date="2010-10" db="EMBL/GenBank/DDBJ databases">
        <title>The Genome Sequence of Synechococcus phage S-SKS1.</title>
        <authorList>
            <consortium name="The Broad Institute Genome Sequencing Platform"/>
            <person name="Henn M.R."/>
            <person name="Clokie M."/>
            <person name="Levin J."/>
            <person name="Malboeuf C."/>
            <person name="Casali M."/>
            <person name="Russ C."/>
            <person name="Lennon N."/>
            <person name="Chapman S.B."/>
            <person name="Erlich R."/>
            <person name="Young S.K."/>
            <person name="Yandava C."/>
            <person name="Zeng Q."/>
            <person name="Alvarado L."/>
            <person name="Anderson S."/>
            <person name="Berlin A."/>
            <person name="Chen Z."/>
            <person name="Freedman E."/>
            <person name="Gellesch M."/>
            <person name="Goldberg J."/>
            <person name="Green L."/>
            <person name="Griggs A."/>
            <person name="Gujja S."/>
            <person name="Heilman E.R."/>
            <person name="Heiman D."/>
            <person name="Hollinger A."/>
            <person name="Howarth C."/>
            <person name="Larson L."/>
            <person name="Mehta T."/>
            <person name="Pearson M."/>
            <person name="Roberts A."/>
            <person name="Ryan E."/>
            <person name="Saif S."/>
            <person name="Shea T."/>
            <person name="Shenoy N."/>
            <person name="Sisk P."/>
            <person name="Stolte C."/>
            <person name="Sykes S."/>
            <person name="White J."/>
            <person name="Haas B."/>
            <person name="Nusbaum C."/>
            <person name="Birren B."/>
        </authorList>
    </citation>
    <scope>NUCLEOTIDE SEQUENCE [LARGE SCALE GENOMIC DNA]</scope>
</reference>
<dbReference type="Pfam" id="PF00685">
    <property type="entry name" value="Sulfotransfer_1"/>
    <property type="match status" value="1"/>
</dbReference>
<feature type="domain" description="Sulfotransferase" evidence="1">
    <location>
        <begin position="6"/>
        <end position="262"/>
    </location>
</feature>
<keyword evidence="3" id="KW-1185">Reference proteome</keyword>